<protein>
    <submittedName>
        <fullName evidence="4">Single-stranded DNA-binding protein</fullName>
    </submittedName>
</protein>
<evidence type="ECO:0000313" key="5">
    <source>
        <dbReference type="Proteomes" id="UP000581206"/>
    </source>
</evidence>
<dbReference type="InterPro" id="IPR000424">
    <property type="entry name" value="Primosome_PriB/ssb"/>
</dbReference>
<name>A0A7X6KUX5_9CELL</name>
<sequence>MAPKDVNVTVIGWVGTNPRFYPAEGRSVAYTQFRMGHTQRELDRNTGELSDGPTSWFTVKSFRDMAVNVSECIRQGDPVVVHGRLQIEEWLGAEEQLQRTPVVMAEAIGPDLRWGTTRFRRTVRPAGADPDAPDGQPVARIAPAEDGDAGQEDELPHAMGG</sequence>
<dbReference type="Gene3D" id="2.40.50.140">
    <property type="entry name" value="Nucleic acid-binding proteins"/>
    <property type="match status" value="1"/>
</dbReference>
<organism evidence="4 5">
    <name type="scientific">Cellulomonas denverensis</name>
    <dbReference type="NCBI Taxonomy" id="264297"/>
    <lineage>
        <taxon>Bacteria</taxon>
        <taxon>Bacillati</taxon>
        <taxon>Actinomycetota</taxon>
        <taxon>Actinomycetes</taxon>
        <taxon>Micrococcales</taxon>
        <taxon>Cellulomonadaceae</taxon>
        <taxon>Cellulomonas</taxon>
    </lineage>
</organism>
<evidence type="ECO:0000256" key="1">
    <source>
        <dbReference type="ARBA" id="ARBA00023125"/>
    </source>
</evidence>
<dbReference type="RefSeq" id="WP_168629819.1">
    <property type="nucleotide sequence ID" value="NZ_BONL01000016.1"/>
</dbReference>
<dbReference type="SUPFAM" id="SSF50249">
    <property type="entry name" value="Nucleic acid-binding proteins"/>
    <property type="match status" value="1"/>
</dbReference>
<dbReference type="CDD" id="cd04496">
    <property type="entry name" value="SSB_OBF"/>
    <property type="match status" value="1"/>
</dbReference>
<feature type="region of interest" description="Disordered" evidence="3">
    <location>
        <begin position="123"/>
        <end position="161"/>
    </location>
</feature>
<accession>A0A7X6KUX5</accession>
<dbReference type="GO" id="GO:0003697">
    <property type="term" value="F:single-stranded DNA binding"/>
    <property type="evidence" value="ECO:0007669"/>
    <property type="project" value="InterPro"/>
</dbReference>
<comment type="caution">
    <text evidence="4">The sequence shown here is derived from an EMBL/GenBank/DDBJ whole genome shotgun (WGS) entry which is preliminary data.</text>
</comment>
<dbReference type="PROSITE" id="PS50935">
    <property type="entry name" value="SSB"/>
    <property type="match status" value="1"/>
</dbReference>
<gene>
    <name evidence="4" type="ORF">HGA03_08550</name>
</gene>
<evidence type="ECO:0000313" key="4">
    <source>
        <dbReference type="EMBL" id="NKY22712.1"/>
    </source>
</evidence>
<dbReference type="Proteomes" id="UP000581206">
    <property type="component" value="Unassembled WGS sequence"/>
</dbReference>
<evidence type="ECO:0000256" key="3">
    <source>
        <dbReference type="SAM" id="MobiDB-lite"/>
    </source>
</evidence>
<dbReference type="AlphaFoldDB" id="A0A7X6KUX5"/>
<dbReference type="InterPro" id="IPR012340">
    <property type="entry name" value="NA-bd_OB-fold"/>
</dbReference>
<evidence type="ECO:0000256" key="2">
    <source>
        <dbReference type="PROSITE-ProRule" id="PRU00252"/>
    </source>
</evidence>
<reference evidence="4 5" key="1">
    <citation type="submission" date="2020-04" db="EMBL/GenBank/DDBJ databases">
        <title>MicrobeNet Type strains.</title>
        <authorList>
            <person name="Nicholson A.C."/>
        </authorList>
    </citation>
    <scope>NUCLEOTIDE SEQUENCE [LARGE SCALE GENOMIC DNA]</scope>
    <source>
        <strain evidence="4 5">ATCC BAA-788</strain>
    </source>
</reference>
<keyword evidence="5" id="KW-1185">Reference proteome</keyword>
<dbReference type="Pfam" id="PF00436">
    <property type="entry name" value="SSB"/>
    <property type="match status" value="1"/>
</dbReference>
<keyword evidence="1 2" id="KW-0238">DNA-binding</keyword>
<proteinExistence type="predicted"/>
<dbReference type="EMBL" id="JAAXOX010000003">
    <property type="protein sequence ID" value="NKY22712.1"/>
    <property type="molecule type" value="Genomic_DNA"/>
</dbReference>